<comment type="caution">
    <text evidence="2">The sequence shown here is derived from an EMBL/GenBank/DDBJ whole genome shotgun (WGS) entry which is preliminary data.</text>
</comment>
<dbReference type="GO" id="GO:0006508">
    <property type="term" value="P:proteolysis"/>
    <property type="evidence" value="ECO:0007669"/>
    <property type="project" value="InterPro"/>
</dbReference>
<proteinExistence type="predicted"/>
<dbReference type="RefSeq" id="WP_163160592.1">
    <property type="nucleotide sequence ID" value="NZ_VKHP01000214.1"/>
</dbReference>
<dbReference type="GO" id="GO:0004197">
    <property type="term" value="F:cysteine-type endopeptidase activity"/>
    <property type="evidence" value="ECO:0007669"/>
    <property type="project" value="InterPro"/>
</dbReference>
<dbReference type="EMBL" id="VKHP01000214">
    <property type="protein sequence ID" value="NEV01057.1"/>
    <property type="molecule type" value="Genomic_DNA"/>
</dbReference>
<sequence length="433" mass="47941">MTRRALLVGNSVTYSDLSKSISRPILERTVQRLKVLLSELGDEYAFDVSVCIDERGQTVVRKLEELAQRAAQDGDLLLFYYFGHGDLSADSKLLLLHRGPKNGEHDKISLEQLETRVAENEVKKSLFLLDCCYAGGVERTFPHALKGEHCRIAATAPSSKAYVRSGTLEDPIGAFTSALMESFTAAEACVSAVDNHVSTESLFNYVQRVLIESGRTQVQAPKIQGTLREPLFEYRAAPALHQGYAGWADEKTAYAKVIVIVRALAESSFPNALALHRHLTKRYARSFETLHKQANGTFIYVPVGHKVVGRYLGFMHRIGLLDGKALRLSPRGRSLAANWESRGNGLLLEALDAYLIDRGMKRDELINATRRVLQNRRIPTKHEIADMLSLTVSAKAIARCGPTGNLRFSSVGAPEVVMSISITMPMPDDRTCQ</sequence>
<keyword evidence="3" id="KW-1185">Reference proteome</keyword>
<dbReference type="Gene3D" id="3.40.50.1460">
    <property type="match status" value="1"/>
</dbReference>
<name>A0A6P1BRC1_9BRAD</name>
<dbReference type="SUPFAM" id="SSF52129">
    <property type="entry name" value="Caspase-like"/>
    <property type="match status" value="1"/>
</dbReference>
<accession>A0A6P1BRC1</accession>
<dbReference type="InterPro" id="IPR011600">
    <property type="entry name" value="Pept_C14_caspase"/>
</dbReference>
<evidence type="ECO:0000313" key="3">
    <source>
        <dbReference type="Proteomes" id="UP000468531"/>
    </source>
</evidence>
<dbReference type="Pfam" id="PF00656">
    <property type="entry name" value="Peptidase_C14"/>
    <property type="match status" value="1"/>
</dbReference>
<dbReference type="InterPro" id="IPR029030">
    <property type="entry name" value="Caspase-like_dom_sf"/>
</dbReference>
<dbReference type="Proteomes" id="UP000468531">
    <property type="component" value="Unassembled WGS sequence"/>
</dbReference>
<gene>
    <name evidence="2" type="ORF">FNJ47_36020</name>
</gene>
<dbReference type="AlphaFoldDB" id="A0A6P1BRC1"/>
<evidence type="ECO:0000259" key="1">
    <source>
        <dbReference type="Pfam" id="PF00656"/>
    </source>
</evidence>
<feature type="non-terminal residue" evidence="2">
    <location>
        <position position="433"/>
    </location>
</feature>
<protein>
    <submittedName>
        <fullName evidence="2">Caspase family protein</fullName>
    </submittedName>
</protein>
<organism evidence="2 3">
    <name type="scientific">Bradyrhizobium uaiense</name>
    <dbReference type="NCBI Taxonomy" id="2594946"/>
    <lineage>
        <taxon>Bacteria</taxon>
        <taxon>Pseudomonadati</taxon>
        <taxon>Pseudomonadota</taxon>
        <taxon>Alphaproteobacteria</taxon>
        <taxon>Hyphomicrobiales</taxon>
        <taxon>Nitrobacteraceae</taxon>
        <taxon>Bradyrhizobium</taxon>
    </lineage>
</organism>
<reference evidence="2 3" key="1">
    <citation type="journal article" date="2020" name="Arch. Microbiol.">
        <title>Bradyrhizobium uaiense sp. nov., a new highly efficient cowpea symbiont.</title>
        <authorList>
            <person name="Cabral Michel D."/>
            <person name="Azarias Guimaraes A."/>
            <person name="Martins da Costa E."/>
            <person name="Soares de Carvalho T."/>
            <person name="Balsanelli E."/>
            <person name="Willems A."/>
            <person name="Maltempi de Souza E."/>
            <person name="de Souza Moreira F.M."/>
        </authorList>
    </citation>
    <scope>NUCLEOTIDE SEQUENCE [LARGE SCALE GENOMIC DNA]</scope>
    <source>
        <strain evidence="2 3">UFLA 03-164</strain>
    </source>
</reference>
<evidence type="ECO:0000313" key="2">
    <source>
        <dbReference type="EMBL" id="NEV01057.1"/>
    </source>
</evidence>
<feature type="domain" description="Peptidase C14 caspase" evidence="1">
    <location>
        <begin position="3"/>
        <end position="231"/>
    </location>
</feature>